<dbReference type="AlphaFoldDB" id="G8RNB3"/>
<feature type="region of interest" description="Disordered" evidence="1">
    <location>
        <begin position="93"/>
        <end position="122"/>
    </location>
</feature>
<accession>G8RNB3</accession>
<evidence type="ECO:0000313" key="3">
    <source>
        <dbReference type="Proteomes" id="UP000005442"/>
    </source>
</evidence>
<evidence type="ECO:0000256" key="1">
    <source>
        <dbReference type="SAM" id="MobiDB-lite"/>
    </source>
</evidence>
<proteinExistence type="predicted"/>
<reference evidence="2 3" key="1">
    <citation type="submission" date="2011-12" db="EMBL/GenBank/DDBJ databases">
        <title>Complete sequence of Mycobacterium rhodesiae NBB3.</title>
        <authorList>
            <consortium name="US DOE Joint Genome Institute"/>
            <person name="Lucas S."/>
            <person name="Han J."/>
            <person name="Lapidus A."/>
            <person name="Cheng J.-F."/>
            <person name="Goodwin L."/>
            <person name="Pitluck S."/>
            <person name="Peters L."/>
            <person name="Mikhailova N."/>
            <person name="Gu W."/>
            <person name="Detter J.C."/>
            <person name="Han C."/>
            <person name="Tapia R."/>
            <person name="Land M."/>
            <person name="Hauser L."/>
            <person name="Kyrpides N."/>
            <person name="Ivanova N."/>
            <person name="Pagani I."/>
            <person name="Mattes T."/>
            <person name="Holmes A."/>
            <person name="Rutledge P."/>
            <person name="Paulsen I."/>
            <person name="Coleman N."/>
            <person name="Woyke T."/>
        </authorList>
    </citation>
    <scope>NUCLEOTIDE SEQUENCE [LARGE SCALE GENOMIC DNA]</scope>
    <source>
        <strain evidence="2 3">NBB3</strain>
    </source>
</reference>
<dbReference type="HOGENOM" id="CLU_137337_1_0_11"/>
<protein>
    <submittedName>
        <fullName evidence="2">Uncharacterized protein</fullName>
    </submittedName>
</protein>
<dbReference type="RefSeq" id="WP_014209065.1">
    <property type="nucleotide sequence ID" value="NC_016604.1"/>
</dbReference>
<organism evidence="2 3">
    <name type="scientific">Mycolicibacterium rhodesiae (strain NBB3)</name>
    <name type="common">Mycobacterium rhodesiae</name>
    <dbReference type="NCBI Taxonomy" id="710685"/>
    <lineage>
        <taxon>Bacteria</taxon>
        <taxon>Bacillati</taxon>
        <taxon>Actinomycetota</taxon>
        <taxon>Actinomycetes</taxon>
        <taxon>Mycobacteriales</taxon>
        <taxon>Mycobacteriaceae</taxon>
        <taxon>Mycolicibacterium</taxon>
    </lineage>
</organism>
<gene>
    <name evidence="2" type="ordered locus">MycrhN_0607</name>
</gene>
<feature type="compositionally biased region" description="Low complexity" evidence="1">
    <location>
        <begin position="105"/>
        <end position="122"/>
    </location>
</feature>
<dbReference type="PATRIC" id="fig|710685.3.peg.611"/>
<sequence>MAGIMTKAAAGVILGGGLLFTGGMGLAGAQPVTNVGEGLVNVGIGNVTVLRNVNVEVAAAVAAAVCPSVDAAAGILGSVEAVDQGGETFNCDTAAENGPLSITQNGPANSPNGANAPGQQRG</sequence>
<keyword evidence="3" id="KW-1185">Reference proteome</keyword>
<dbReference type="Proteomes" id="UP000005442">
    <property type="component" value="Chromosome"/>
</dbReference>
<dbReference type="EMBL" id="CP003169">
    <property type="protein sequence ID" value="AEV71245.1"/>
    <property type="molecule type" value="Genomic_DNA"/>
</dbReference>
<name>G8RNB3_MYCRN</name>
<dbReference type="KEGG" id="mrh:MycrhN_0607"/>
<evidence type="ECO:0000313" key="2">
    <source>
        <dbReference type="EMBL" id="AEV71245.1"/>
    </source>
</evidence>